<gene>
    <name evidence="2" type="ORF">LF1_13640</name>
</gene>
<keyword evidence="3" id="KW-1185">Reference proteome</keyword>
<comment type="caution">
    <text evidence="2">The sequence shown here is derived from an EMBL/GenBank/DDBJ whole genome shotgun (WGS) entry which is preliminary data.</text>
</comment>
<sequence>MRDLGSILFTTKIVSDASNSGTFQLIRTNPDMLKLTGDYQSFMPVEQITTEQLIRNLGRFPRSVLPIGLIRELHSRGDAIHDPLATTVRKAVESVGGGLGSEPNSVFFAFGLLVPIAKQEDQALIESLLMLPEKSIDFLLGDLLTEAMPRLVAGFFEDQNASEVLGWIKRMVDQPELNNLNAGSLFRGMTLAVSMGNLERLDALELFVNRLEERSDQRYDLQSALIIGELMDLSDGDTESIDVAVRSSFAREQIDTDHIRLVDWESVGFHGLIDVNEDTWNDPASELSTWYFSYCSEDLDPIDATYRVNDRSNRSSQIAESAIPYLVDQIRQSTDDNFPQDAVESADVAFANMYTAIIEMIREEVDRYDRDSEAWVGTGAYLGLVLTISGQMPLPTDLLQKIMQLPQDDREALFGDQFDLIVQAVALTPLPQYEFVEQWIWDANRSAADRREMVEVYMQACHQGNLDREFAIDALVAGLRRALDGESMLITSYAEQLAFFTSTSHQQILEEAFGREDVEYLMPLDTLRRMSQDAEFAKKQVLERARVYRNAKRMITEGVMFGSNPYKEKPSRQRLPRPALKPALQPVAKPAATTTTRSDDRTPRNAQCPCGSGKKYKKCCMRQG</sequence>
<dbReference type="Gene3D" id="3.10.450.50">
    <property type="match status" value="1"/>
</dbReference>
<evidence type="ECO:0008006" key="4">
    <source>
        <dbReference type="Google" id="ProtNLM"/>
    </source>
</evidence>
<proteinExistence type="predicted"/>
<evidence type="ECO:0000256" key="1">
    <source>
        <dbReference type="SAM" id="MobiDB-lite"/>
    </source>
</evidence>
<dbReference type="Pfam" id="PF02810">
    <property type="entry name" value="SEC-C"/>
    <property type="match status" value="1"/>
</dbReference>
<accession>A0A5B1CGY5</accession>
<evidence type="ECO:0000313" key="3">
    <source>
        <dbReference type="Proteomes" id="UP000322699"/>
    </source>
</evidence>
<dbReference type="AlphaFoldDB" id="A0A5B1CGY5"/>
<evidence type="ECO:0000313" key="2">
    <source>
        <dbReference type="EMBL" id="KAA1258840.1"/>
    </source>
</evidence>
<feature type="region of interest" description="Disordered" evidence="1">
    <location>
        <begin position="563"/>
        <end position="616"/>
    </location>
</feature>
<protein>
    <recommendedName>
        <fullName evidence="4">Preprotein translocase subunit SecA</fullName>
    </recommendedName>
</protein>
<dbReference type="InterPro" id="IPR004027">
    <property type="entry name" value="SEC_C_motif"/>
</dbReference>
<reference evidence="2 3" key="1">
    <citation type="submission" date="2019-08" db="EMBL/GenBank/DDBJ databases">
        <title>Deep-cultivation of Planctomycetes and their phenomic and genomic characterization uncovers novel biology.</title>
        <authorList>
            <person name="Wiegand S."/>
            <person name="Jogler M."/>
            <person name="Boedeker C."/>
            <person name="Pinto D."/>
            <person name="Vollmers J."/>
            <person name="Rivas-Marin E."/>
            <person name="Kohn T."/>
            <person name="Peeters S.H."/>
            <person name="Heuer A."/>
            <person name="Rast P."/>
            <person name="Oberbeckmann S."/>
            <person name="Bunk B."/>
            <person name="Jeske O."/>
            <person name="Meyerdierks A."/>
            <person name="Storesund J.E."/>
            <person name="Kallscheuer N."/>
            <person name="Luecker S."/>
            <person name="Lage O.M."/>
            <person name="Pohl T."/>
            <person name="Merkel B.J."/>
            <person name="Hornburger P."/>
            <person name="Mueller R.-W."/>
            <person name="Bruemmer F."/>
            <person name="Labrenz M."/>
            <person name="Spormann A.M."/>
            <person name="Op Den Camp H."/>
            <person name="Overmann J."/>
            <person name="Amann R."/>
            <person name="Jetten M.S.M."/>
            <person name="Mascher T."/>
            <person name="Medema M.H."/>
            <person name="Devos D.P."/>
            <person name="Kaster A.-K."/>
            <person name="Ovreas L."/>
            <person name="Rohde M."/>
            <person name="Galperin M.Y."/>
            <person name="Jogler C."/>
        </authorList>
    </citation>
    <scope>NUCLEOTIDE SEQUENCE [LARGE SCALE GENOMIC DNA]</scope>
    <source>
        <strain evidence="2 3">LF1</strain>
    </source>
</reference>
<dbReference type="SUPFAM" id="SSF103642">
    <property type="entry name" value="Sec-C motif"/>
    <property type="match status" value="1"/>
</dbReference>
<dbReference type="EMBL" id="VRLW01000001">
    <property type="protein sequence ID" value="KAA1258840.1"/>
    <property type="molecule type" value="Genomic_DNA"/>
</dbReference>
<name>A0A5B1CGY5_9BACT</name>
<organism evidence="2 3">
    <name type="scientific">Rubripirellula obstinata</name>
    <dbReference type="NCBI Taxonomy" id="406547"/>
    <lineage>
        <taxon>Bacteria</taxon>
        <taxon>Pseudomonadati</taxon>
        <taxon>Planctomycetota</taxon>
        <taxon>Planctomycetia</taxon>
        <taxon>Pirellulales</taxon>
        <taxon>Pirellulaceae</taxon>
        <taxon>Rubripirellula</taxon>
    </lineage>
</organism>
<dbReference type="Proteomes" id="UP000322699">
    <property type="component" value="Unassembled WGS sequence"/>
</dbReference>